<evidence type="ECO:0000313" key="1">
    <source>
        <dbReference type="EMBL" id="CAE0813795.1"/>
    </source>
</evidence>
<organism evidence="1">
    <name type="scientific">Eutreptiella gymnastica</name>
    <dbReference type="NCBI Taxonomy" id="73025"/>
    <lineage>
        <taxon>Eukaryota</taxon>
        <taxon>Discoba</taxon>
        <taxon>Euglenozoa</taxon>
        <taxon>Euglenida</taxon>
        <taxon>Spirocuta</taxon>
        <taxon>Euglenophyceae</taxon>
        <taxon>Eutreptiales</taxon>
        <taxon>Eutreptiaceae</taxon>
        <taxon>Eutreptiella</taxon>
    </lineage>
</organism>
<proteinExistence type="predicted"/>
<reference evidence="1" key="1">
    <citation type="submission" date="2021-01" db="EMBL/GenBank/DDBJ databases">
        <authorList>
            <person name="Corre E."/>
            <person name="Pelletier E."/>
            <person name="Niang G."/>
            <person name="Scheremetjew M."/>
            <person name="Finn R."/>
            <person name="Kale V."/>
            <person name="Holt S."/>
            <person name="Cochrane G."/>
            <person name="Meng A."/>
            <person name="Brown T."/>
            <person name="Cohen L."/>
        </authorList>
    </citation>
    <scope>NUCLEOTIDE SEQUENCE</scope>
    <source>
        <strain evidence="1">CCMP1594</strain>
    </source>
</reference>
<sequence length="104" mass="11703">MLLPSWQFLCITNDSYLLCLFVSISLSWDANVGAFGADSLPKPYAILLLGTSNHVFVNATRRLFLIQQSPMNFSDLSDMRFEKSTLRQDSPEFLLSPLQLACPN</sequence>
<protein>
    <submittedName>
        <fullName evidence="1">Uncharacterized protein</fullName>
    </submittedName>
</protein>
<name>A0A7S4D3F7_9EUGL</name>
<accession>A0A7S4D3F7</accession>
<dbReference type="EMBL" id="HBJA01070977">
    <property type="protein sequence ID" value="CAE0813795.1"/>
    <property type="molecule type" value="Transcribed_RNA"/>
</dbReference>
<gene>
    <name evidence="1" type="ORF">EGYM00163_LOCUS24946</name>
</gene>
<dbReference type="AlphaFoldDB" id="A0A7S4D3F7"/>